<accession>G9YHT1</accession>
<evidence type="ECO:0000313" key="2">
    <source>
        <dbReference type="Proteomes" id="UP000005481"/>
    </source>
</evidence>
<dbReference type="Proteomes" id="UP000005481">
    <property type="component" value="Unassembled WGS sequence"/>
</dbReference>
<evidence type="ECO:0000313" key="1">
    <source>
        <dbReference type="EMBL" id="EHM40480.1"/>
    </source>
</evidence>
<dbReference type="STRING" id="861450.HMPREF0080_01215"/>
<dbReference type="OrthoDB" id="1623067at2"/>
<dbReference type="HOGENOM" id="CLU_1451615_0_0_9"/>
<sequence length="186" mass="21751">MRSKIGITFFRNGNVNIYDATLSEELWHDYKAFAQLAAVKKQKDTRQGEWAARRYERAAALSLYAFFEIVLRKWYAELKETCFCPYGAEAPLFQTVRLLREYAVTRGGRGQTYDIGHLQALLERYERHDGTVWEHANAEMLADSEKTFVSFLNYVETNTELKRFRSTGEQSKNLLDRLGKFLRDEP</sequence>
<organism evidence="1 2">
    <name type="scientific">Anaeroglobus geminatus F0357</name>
    <dbReference type="NCBI Taxonomy" id="861450"/>
    <lineage>
        <taxon>Bacteria</taxon>
        <taxon>Bacillati</taxon>
        <taxon>Bacillota</taxon>
        <taxon>Negativicutes</taxon>
        <taxon>Veillonellales</taxon>
        <taxon>Veillonellaceae</taxon>
        <taxon>Anaeroglobus</taxon>
    </lineage>
</organism>
<gene>
    <name evidence="1" type="ORF">HMPREF0080_01215</name>
</gene>
<protein>
    <recommendedName>
        <fullName evidence="3">HEPN domain-containing protein</fullName>
    </recommendedName>
</protein>
<dbReference type="AlphaFoldDB" id="G9YHT1"/>
<reference evidence="1 2" key="1">
    <citation type="submission" date="2011-08" db="EMBL/GenBank/DDBJ databases">
        <authorList>
            <person name="Weinstock G."/>
            <person name="Sodergren E."/>
            <person name="Clifton S."/>
            <person name="Fulton L."/>
            <person name="Fulton B."/>
            <person name="Courtney L."/>
            <person name="Fronick C."/>
            <person name="Harrison M."/>
            <person name="Strong C."/>
            <person name="Farmer C."/>
            <person name="Delahaunty K."/>
            <person name="Markovic C."/>
            <person name="Hall O."/>
            <person name="Minx P."/>
            <person name="Tomlinson C."/>
            <person name="Mitreva M."/>
            <person name="Hou S."/>
            <person name="Chen J."/>
            <person name="Wollam A."/>
            <person name="Pepin K.H."/>
            <person name="Johnson M."/>
            <person name="Bhonagiri V."/>
            <person name="Zhang X."/>
            <person name="Suruliraj S."/>
            <person name="Warren W."/>
            <person name="Chinwalla A."/>
            <person name="Mardis E.R."/>
            <person name="Wilson R.K."/>
        </authorList>
    </citation>
    <scope>NUCLEOTIDE SEQUENCE [LARGE SCALE GENOMIC DNA]</scope>
    <source>
        <strain evidence="1 2">F0357</strain>
    </source>
</reference>
<evidence type="ECO:0008006" key="3">
    <source>
        <dbReference type="Google" id="ProtNLM"/>
    </source>
</evidence>
<dbReference type="RefSeq" id="WP_006790191.1">
    <property type="nucleotide sequence ID" value="NZ_JH417588.1"/>
</dbReference>
<keyword evidence="2" id="KW-1185">Reference proteome</keyword>
<dbReference type="eggNOG" id="ENOG5034BF5">
    <property type="taxonomic scope" value="Bacteria"/>
</dbReference>
<name>G9YHT1_9FIRM</name>
<dbReference type="EMBL" id="AGCJ01000045">
    <property type="protein sequence ID" value="EHM40480.1"/>
    <property type="molecule type" value="Genomic_DNA"/>
</dbReference>
<comment type="caution">
    <text evidence="1">The sequence shown here is derived from an EMBL/GenBank/DDBJ whole genome shotgun (WGS) entry which is preliminary data.</text>
</comment>
<proteinExistence type="predicted"/>